<dbReference type="PANTHER" id="PTHR38764:SF1">
    <property type="entry name" value="ACYL CARRIER PROTEIN PHOSPHODIESTERASE"/>
    <property type="match status" value="1"/>
</dbReference>
<keyword evidence="2" id="KW-0378">Hydrolase</keyword>
<dbReference type="PANTHER" id="PTHR38764">
    <property type="entry name" value="ACYL CARRIER PROTEIN PHOSPHODIESTERASE"/>
    <property type="match status" value="1"/>
</dbReference>
<protein>
    <recommendedName>
        <fullName evidence="6">ACP phosphodiesterase</fullName>
    </recommendedName>
</protein>
<dbReference type="AlphaFoldDB" id="A0A512RGP8"/>
<sequence length="177" mass="20667">MIADFVKGKQIYSYDERIQQGIRLHRALDEFTDGHPATRQAKAVFQPDCGPYGPVFMDVVYDHFLANDPEHFSLPSLASFSASTYNILAAHQEQLPPDFQRFFAYMRSENWLYNYHKRDAIFQSFSGIVRRAKYFSKPATVPFGVFETHYETLALCYRQFFPDALDYMKSRYEGDLP</sequence>
<evidence type="ECO:0000256" key="1">
    <source>
        <dbReference type="ARBA" id="ARBA00022516"/>
    </source>
</evidence>
<keyword evidence="1" id="KW-0444">Lipid biosynthesis</keyword>
<keyword evidence="3" id="KW-0443">Lipid metabolism</keyword>
<keyword evidence="5" id="KW-1185">Reference proteome</keyword>
<dbReference type="GO" id="GO:0006633">
    <property type="term" value="P:fatty acid biosynthetic process"/>
    <property type="evidence" value="ECO:0007669"/>
    <property type="project" value="InterPro"/>
</dbReference>
<dbReference type="GO" id="GO:0008770">
    <property type="term" value="F:[acyl-carrier-protein] phosphodiesterase activity"/>
    <property type="evidence" value="ECO:0007669"/>
    <property type="project" value="InterPro"/>
</dbReference>
<dbReference type="Proteomes" id="UP000321436">
    <property type="component" value="Unassembled WGS sequence"/>
</dbReference>
<organism evidence="4 5">
    <name type="scientific">Chitinophaga cymbidii</name>
    <dbReference type="NCBI Taxonomy" id="1096750"/>
    <lineage>
        <taxon>Bacteria</taxon>
        <taxon>Pseudomonadati</taxon>
        <taxon>Bacteroidota</taxon>
        <taxon>Chitinophagia</taxon>
        <taxon>Chitinophagales</taxon>
        <taxon>Chitinophagaceae</taxon>
        <taxon>Chitinophaga</taxon>
    </lineage>
</organism>
<evidence type="ECO:0000313" key="5">
    <source>
        <dbReference type="Proteomes" id="UP000321436"/>
    </source>
</evidence>
<dbReference type="RefSeq" id="WP_246129859.1">
    <property type="nucleotide sequence ID" value="NZ_JBHUOY010000001.1"/>
</dbReference>
<dbReference type="Pfam" id="PF04336">
    <property type="entry name" value="ACP_PD"/>
    <property type="match status" value="1"/>
</dbReference>
<evidence type="ECO:0000256" key="2">
    <source>
        <dbReference type="ARBA" id="ARBA00022801"/>
    </source>
</evidence>
<name>A0A512RGP8_9BACT</name>
<comment type="caution">
    <text evidence="4">The sequence shown here is derived from an EMBL/GenBank/DDBJ whole genome shotgun (WGS) entry which is preliminary data.</text>
</comment>
<evidence type="ECO:0008006" key="6">
    <source>
        <dbReference type="Google" id="ProtNLM"/>
    </source>
</evidence>
<reference evidence="4 5" key="1">
    <citation type="submission" date="2019-07" db="EMBL/GenBank/DDBJ databases">
        <title>Whole genome shotgun sequence of Chitinophaga cymbidii NBRC 109752.</title>
        <authorList>
            <person name="Hosoyama A."/>
            <person name="Uohara A."/>
            <person name="Ohji S."/>
            <person name="Ichikawa N."/>
        </authorList>
    </citation>
    <scope>NUCLEOTIDE SEQUENCE [LARGE SCALE GENOMIC DNA]</scope>
    <source>
        <strain evidence="4 5">NBRC 109752</strain>
    </source>
</reference>
<evidence type="ECO:0000313" key="4">
    <source>
        <dbReference type="EMBL" id="GEP94873.1"/>
    </source>
</evidence>
<accession>A0A512RGP8</accession>
<proteinExistence type="predicted"/>
<evidence type="ECO:0000256" key="3">
    <source>
        <dbReference type="ARBA" id="ARBA00023098"/>
    </source>
</evidence>
<gene>
    <name evidence="4" type="ORF">CCY01nite_11330</name>
</gene>
<dbReference type="EMBL" id="BKAU01000001">
    <property type="protein sequence ID" value="GEP94873.1"/>
    <property type="molecule type" value="Genomic_DNA"/>
</dbReference>
<dbReference type="InterPro" id="IPR007431">
    <property type="entry name" value="ACP_PD"/>
</dbReference>